<dbReference type="GO" id="GO:0000287">
    <property type="term" value="F:magnesium ion binding"/>
    <property type="evidence" value="ECO:0007669"/>
    <property type="project" value="TreeGrafter"/>
</dbReference>
<dbReference type="GO" id="GO:0016052">
    <property type="term" value="P:carbohydrate catabolic process"/>
    <property type="evidence" value="ECO:0007669"/>
    <property type="project" value="TreeGrafter"/>
</dbReference>
<keyword evidence="6" id="KW-1185">Reference proteome</keyword>
<dbReference type="SUPFAM" id="SSF51604">
    <property type="entry name" value="Enolase C-terminal domain-like"/>
    <property type="match status" value="1"/>
</dbReference>
<feature type="domain" description="Mandelate racemase/muconate lactonizing enzyme C-terminal" evidence="4">
    <location>
        <begin position="144"/>
        <end position="240"/>
    </location>
</feature>
<dbReference type="SFLD" id="SFLDS00001">
    <property type="entry name" value="Enolase"/>
    <property type="match status" value="1"/>
</dbReference>
<dbReference type="InterPro" id="IPR029065">
    <property type="entry name" value="Enolase_C-like"/>
</dbReference>
<dbReference type="Pfam" id="PF13378">
    <property type="entry name" value="MR_MLE_C"/>
    <property type="match status" value="1"/>
</dbReference>
<dbReference type="AlphaFoldDB" id="A0A917XM15"/>
<dbReference type="InterPro" id="IPR013341">
    <property type="entry name" value="Mandelate_racemase_N_dom"/>
</dbReference>
<dbReference type="InterPro" id="IPR036849">
    <property type="entry name" value="Enolase-like_C_sf"/>
</dbReference>
<evidence type="ECO:0000256" key="2">
    <source>
        <dbReference type="ARBA" id="ARBA00022723"/>
    </source>
</evidence>
<comment type="caution">
    <text evidence="5">The sequence shown here is derived from an EMBL/GenBank/DDBJ whole genome shotgun (WGS) entry which is preliminary data.</text>
</comment>
<organism evidence="5 6">
    <name type="scientific">Streptomyces fuscichromogenes</name>
    <dbReference type="NCBI Taxonomy" id="1324013"/>
    <lineage>
        <taxon>Bacteria</taxon>
        <taxon>Bacillati</taxon>
        <taxon>Actinomycetota</taxon>
        <taxon>Actinomycetes</taxon>
        <taxon>Kitasatosporales</taxon>
        <taxon>Streptomycetaceae</taxon>
        <taxon>Streptomyces</taxon>
    </lineage>
</organism>
<dbReference type="EMBL" id="BMML01000030">
    <property type="protein sequence ID" value="GGN39448.1"/>
    <property type="molecule type" value="Genomic_DNA"/>
</dbReference>
<dbReference type="SMART" id="SM00922">
    <property type="entry name" value="MR_MLE"/>
    <property type="match status" value="1"/>
</dbReference>
<keyword evidence="2" id="KW-0479">Metal-binding</keyword>
<dbReference type="Pfam" id="PF02746">
    <property type="entry name" value="MR_MLE_N"/>
    <property type="match status" value="1"/>
</dbReference>
<dbReference type="InterPro" id="IPR013342">
    <property type="entry name" value="Mandelate_racemase_C"/>
</dbReference>
<dbReference type="InterPro" id="IPR029017">
    <property type="entry name" value="Enolase-like_N"/>
</dbReference>
<dbReference type="GO" id="GO:0016836">
    <property type="term" value="F:hydro-lyase activity"/>
    <property type="evidence" value="ECO:0007669"/>
    <property type="project" value="TreeGrafter"/>
</dbReference>
<accession>A0A917XM15</accession>
<evidence type="ECO:0000259" key="4">
    <source>
        <dbReference type="SMART" id="SM00922"/>
    </source>
</evidence>
<dbReference type="Proteomes" id="UP000653411">
    <property type="component" value="Unassembled WGS sequence"/>
</dbReference>
<dbReference type="Gene3D" id="3.20.20.120">
    <property type="entry name" value="Enolase-like C-terminal domain"/>
    <property type="match status" value="1"/>
</dbReference>
<protein>
    <submittedName>
        <fullName evidence="5">Mandelate racemase</fullName>
    </submittedName>
</protein>
<comment type="cofactor">
    <cofactor evidence="1">
        <name>Mg(2+)</name>
        <dbReference type="ChEBI" id="CHEBI:18420"/>
    </cofactor>
</comment>
<evidence type="ECO:0000313" key="5">
    <source>
        <dbReference type="EMBL" id="GGN39448.1"/>
    </source>
</evidence>
<dbReference type="InterPro" id="IPR046945">
    <property type="entry name" value="RHMD-like"/>
</dbReference>
<dbReference type="SUPFAM" id="SSF54826">
    <property type="entry name" value="Enolase N-terminal domain-like"/>
    <property type="match status" value="1"/>
</dbReference>
<keyword evidence="3" id="KW-0460">Magnesium</keyword>
<dbReference type="Gene3D" id="3.30.390.10">
    <property type="entry name" value="Enolase-like, N-terminal domain"/>
    <property type="match status" value="1"/>
</dbReference>
<name>A0A917XM15_9ACTN</name>
<dbReference type="RefSeq" id="WP_189268394.1">
    <property type="nucleotide sequence ID" value="NZ_BMML01000030.1"/>
</dbReference>
<reference evidence="5" key="2">
    <citation type="submission" date="2020-09" db="EMBL/GenBank/DDBJ databases">
        <authorList>
            <person name="Sun Q."/>
            <person name="Zhou Y."/>
        </authorList>
    </citation>
    <scope>NUCLEOTIDE SEQUENCE</scope>
    <source>
        <strain evidence="5">CGMCC 4.7110</strain>
    </source>
</reference>
<dbReference type="PANTHER" id="PTHR13794:SF58">
    <property type="entry name" value="MITOCHONDRIAL ENOLASE SUPERFAMILY MEMBER 1"/>
    <property type="match status" value="1"/>
</dbReference>
<proteinExistence type="predicted"/>
<sequence>MRIVDVESYPVRVPGASPPFVWRDGLLGSPPDGEAAVLRIVTDEGNEGVAMAPRRGSAVILADLLDRFLRKELVGQDPLQREWLWHRMWELDRTEELPLYLLGLVDIALWDLAGRLSDRPTWQVLGGFRTAIPAYASTVTYSSTEEYLDIADQALELGYPAIKLHAWGDARRDARLSVALREHVGDAVPLMFDASAGFDLPDAIHLGHALSDAGYLWYEEPIREFSITAYKRLADAVAVPLLVAETSDGAHMNSADFIQAGAATFGVRASTQLRGGFTGAMRTAHLADAYRLRAEVHGPEIPNRHLCMAISNTTYYESLVMGNPISRESGIDAHGLVHAPTGPGVALPAGLDYPPILQRFVDKETFTPPKA</sequence>
<evidence type="ECO:0000313" key="6">
    <source>
        <dbReference type="Proteomes" id="UP000653411"/>
    </source>
</evidence>
<gene>
    <name evidence="5" type="ORF">GCM10011578_086000</name>
</gene>
<evidence type="ECO:0000256" key="3">
    <source>
        <dbReference type="ARBA" id="ARBA00022842"/>
    </source>
</evidence>
<reference evidence="5" key="1">
    <citation type="journal article" date="2014" name="Int. J. Syst. Evol. Microbiol.">
        <title>Complete genome sequence of Corynebacterium casei LMG S-19264T (=DSM 44701T), isolated from a smear-ripened cheese.</title>
        <authorList>
            <consortium name="US DOE Joint Genome Institute (JGI-PGF)"/>
            <person name="Walter F."/>
            <person name="Albersmeier A."/>
            <person name="Kalinowski J."/>
            <person name="Ruckert C."/>
        </authorList>
    </citation>
    <scope>NUCLEOTIDE SEQUENCE</scope>
    <source>
        <strain evidence="5">CGMCC 4.7110</strain>
    </source>
</reference>
<evidence type="ECO:0000256" key="1">
    <source>
        <dbReference type="ARBA" id="ARBA00001946"/>
    </source>
</evidence>
<dbReference type="PANTHER" id="PTHR13794">
    <property type="entry name" value="ENOLASE SUPERFAMILY, MANDELATE RACEMASE"/>
    <property type="match status" value="1"/>
</dbReference>